<dbReference type="Pfam" id="PF00097">
    <property type="entry name" value="zf-C3HC4"/>
    <property type="match status" value="1"/>
</dbReference>
<organism evidence="7 8">
    <name type="scientific">Ceriporiopsis subvermispora (strain B)</name>
    <name type="common">White-rot fungus</name>
    <name type="synonym">Gelatoporia subvermispora</name>
    <dbReference type="NCBI Taxonomy" id="914234"/>
    <lineage>
        <taxon>Eukaryota</taxon>
        <taxon>Fungi</taxon>
        <taxon>Dikarya</taxon>
        <taxon>Basidiomycota</taxon>
        <taxon>Agaricomycotina</taxon>
        <taxon>Agaricomycetes</taxon>
        <taxon>Polyporales</taxon>
        <taxon>Gelatoporiaceae</taxon>
        <taxon>Gelatoporia</taxon>
    </lineage>
</organism>
<evidence type="ECO:0000313" key="7">
    <source>
        <dbReference type="EMBL" id="EMD37955.1"/>
    </source>
</evidence>
<sequence>MHLRCTICLEDIAQNLMATRCGHLYCTECATMNFNQHNAKCALCRRPSTFEDLIMLYPDYGDTKNPVSSSRKPSESPQAIARAKLDSLASQAIEGCHQALQRDDTASQTIVFARIRLNDLATALSALSDGNVDPTTQTLYQRMLPLLNELTMTSRPNVERLRVLASEAIRFEAERNESISQLRSANTRISELEARVRSLVENKQVRELRRNLASANDRISNLQDRVQALLVKGNQAMERVDRTEQEVRVLTSNLQRVKKSLAKAEELVAEEHDKFLQERQRRVQLKSRLSEIDALEEQLTKERKKSRQFMLIAQNLSAENEKYKEKPTSQEEIRSIPTSKRRVRFVVP</sequence>
<gene>
    <name evidence="7" type="ORF">CERSUDRAFT_113096</name>
</gene>
<name>M2R0D4_CERS8</name>
<evidence type="ECO:0000313" key="8">
    <source>
        <dbReference type="Proteomes" id="UP000016930"/>
    </source>
</evidence>
<evidence type="ECO:0000256" key="5">
    <source>
        <dbReference type="SAM" id="Coils"/>
    </source>
</evidence>
<dbReference type="SMART" id="SM00184">
    <property type="entry name" value="RING"/>
    <property type="match status" value="1"/>
</dbReference>
<evidence type="ECO:0000256" key="3">
    <source>
        <dbReference type="ARBA" id="ARBA00022833"/>
    </source>
</evidence>
<evidence type="ECO:0000259" key="6">
    <source>
        <dbReference type="PROSITE" id="PS50089"/>
    </source>
</evidence>
<keyword evidence="3" id="KW-0862">Zinc</keyword>
<protein>
    <recommendedName>
        <fullName evidence="6">RING-type domain-containing protein</fullName>
    </recommendedName>
</protein>
<dbReference type="InterPro" id="IPR018957">
    <property type="entry name" value="Znf_C3HC4_RING-type"/>
</dbReference>
<keyword evidence="2 4" id="KW-0863">Zinc-finger</keyword>
<dbReference type="Gene3D" id="3.30.40.10">
    <property type="entry name" value="Zinc/RING finger domain, C3HC4 (zinc finger)"/>
    <property type="match status" value="1"/>
</dbReference>
<accession>M2R0D4</accession>
<dbReference type="SUPFAM" id="SSF57850">
    <property type="entry name" value="RING/U-box"/>
    <property type="match status" value="1"/>
</dbReference>
<dbReference type="OrthoDB" id="6105938at2759"/>
<dbReference type="InterPro" id="IPR001841">
    <property type="entry name" value="Znf_RING"/>
</dbReference>
<dbReference type="GO" id="GO:0008270">
    <property type="term" value="F:zinc ion binding"/>
    <property type="evidence" value="ECO:0007669"/>
    <property type="project" value="UniProtKB-KW"/>
</dbReference>
<dbReference type="InterPro" id="IPR013083">
    <property type="entry name" value="Znf_RING/FYVE/PHD"/>
</dbReference>
<dbReference type="HOGENOM" id="CLU_796931_0_0_1"/>
<keyword evidence="8" id="KW-1185">Reference proteome</keyword>
<proteinExistence type="predicted"/>
<dbReference type="AlphaFoldDB" id="M2R0D4"/>
<dbReference type="InterPro" id="IPR017907">
    <property type="entry name" value="Znf_RING_CS"/>
</dbReference>
<dbReference type="PROSITE" id="PS00518">
    <property type="entry name" value="ZF_RING_1"/>
    <property type="match status" value="1"/>
</dbReference>
<dbReference type="EMBL" id="KB445795">
    <property type="protein sequence ID" value="EMD37955.1"/>
    <property type="molecule type" value="Genomic_DNA"/>
</dbReference>
<reference evidence="7 8" key="1">
    <citation type="journal article" date="2012" name="Proc. Natl. Acad. Sci. U.S.A.">
        <title>Comparative genomics of Ceriporiopsis subvermispora and Phanerochaete chrysosporium provide insight into selective ligninolysis.</title>
        <authorList>
            <person name="Fernandez-Fueyo E."/>
            <person name="Ruiz-Duenas F.J."/>
            <person name="Ferreira P."/>
            <person name="Floudas D."/>
            <person name="Hibbett D.S."/>
            <person name="Canessa P."/>
            <person name="Larrondo L.F."/>
            <person name="James T.Y."/>
            <person name="Seelenfreund D."/>
            <person name="Lobos S."/>
            <person name="Polanco R."/>
            <person name="Tello M."/>
            <person name="Honda Y."/>
            <person name="Watanabe T."/>
            <person name="Watanabe T."/>
            <person name="Ryu J.S."/>
            <person name="Kubicek C.P."/>
            <person name="Schmoll M."/>
            <person name="Gaskell J."/>
            <person name="Hammel K.E."/>
            <person name="St John F.J."/>
            <person name="Vanden Wymelenberg A."/>
            <person name="Sabat G."/>
            <person name="Splinter BonDurant S."/>
            <person name="Syed K."/>
            <person name="Yadav J.S."/>
            <person name="Doddapaneni H."/>
            <person name="Subramanian V."/>
            <person name="Lavin J.L."/>
            <person name="Oguiza J.A."/>
            <person name="Perez G."/>
            <person name="Pisabarro A.G."/>
            <person name="Ramirez L."/>
            <person name="Santoyo F."/>
            <person name="Master E."/>
            <person name="Coutinho P.M."/>
            <person name="Henrissat B."/>
            <person name="Lombard V."/>
            <person name="Magnuson J.K."/>
            <person name="Kuees U."/>
            <person name="Hori C."/>
            <person name="Igarashi K."/>
            <person name="Samejima M."/>
            <person name="Held B.W."/>
            <person name="Barry K.W."/>
            <person name="LaButti K.M."/>
            <person name="Lapidus A."/>
            <person name="Lindquist E.A."/>
            <person name="Lucas S.M."/>
            <person name="Riley R."/>
            <person name="Salamov A.A."/>
            <person name="Hoffmeister D."/>
            <person name="Schwenk D."/>
            <person name="Hadar Y."/>
            <person name="Yarden O."/>
            <person name="de Vries R.P."/>
            <person name="Wiebenga A."/>
            <person name="Stenlid J."/>
            <person name="Eastwood D."/>
            <person name="Grigoriev I.V."/>
            <person name="Berka R.M."/>
            <person name="Blanchette R.A."/>
            <person name="Kersten P."/>
            <person name="Martinez A.T."/>
            <person name="Vicuna R."/>
            <person name="Cullen D."/>
        </authorList>
    </citation>
    <scope>NUCLEOTIDE SEQUENCE [LARGE SCALE GENOMIC DNA]</scope>
    <source>
        <strain evidence="7 8">B</strain>
    </source>
</reference>
<dbReference type="PROSITE" id="PS50089">
    <property type="entry name" value="ZF_RING_2"/>
    <property type="match status" value="1"/>
</dbReference>
<evidence type="ECO:0000256" key="4">
    <source>
        <dbReference type="PROSITE-ProRule" id="PRU00175"/>
    </source>
</evidence>
<keyword evidence="5" id="KW-0175">Coiled coil</keyword>
<feature type="coiled-coil region" evidence="5">
    <location>
        <begin position="175"/>
        <end position="305"/>
    </location>
</feature>
<evidence type="ECO:0000256" key="2">
    <source>
        <dbReference type="ARBA" id="ARBA00022771"/>
    </source>
</evidence>
<dbReference type="STRING" id="914234.M2R0D4"/>
<evidence type="ECO:0000256" key="1">
    <source>
        <dbReference type="ARBA" id="ARBA00022723"/>
    </source>
</evidence>
<keyword evidence="1" id="KW-0479">Metal-binding</keyword>
<dbReference type="Gene3D" id="1.10.287.1490">
    <property type="match status" value="1"/>
</dbReference>
<dbReference type="Proteomes" id="UP000016930">
    <property type="component" value="Unassembled WGS sequence"/>
</dbReference>
<feature type="domain" description="RING-type" evidence="6">
    <location>
        <begin position="5"/>
        <end position="45"/>
    </location>
</feature>